<keyword evidence="1" id="KW-1133">Transmembrane helix</keyword>
<feature type="transmembrane region" description="Helical" evidence="1">
    <location>
        <begin position="72"/>
        <end position="96"/>
    </location>
</feature>
<accession>A0A9Q0GZT6</accession>
<evidence type="ECO:0000313" key="3">
    <source>
        <dbReference type="Proteomes" id="UP001141806"/>
    </source>
</evidence>
<dbReference type="AlphaFoldDB" id="A0A9Q0GZT6"/>
<sequence length="120" mass="13302">MTEESAAAHPAAVVSSCPSADMRRSVVFPFLSPPPPLSPPLLGRTKDFVQLQQSHGRFFTEKKKITWKMMGFSSLGTVASTCFFNQMQIILVFFSAHYLSPLSTLLKITKNKNQTLSHAL</sequence>
<proteinExistence type="predicted"/>
<reference evidence="2" key="1">
    <citation type="journal article" date="2023" name="Plant J.">
        <title>The genome of the king protea, Protea cynaroides.</title>
        <authorList>
            <person name="Chang J."/>
            <person name="Duong T.A."/>
            <person name="Schoeman C."/>
            <person name="Ma X."/>
            <person name="Roodt D."/>
            <person name="Barker N."/>
            <person name="Li Z."/>
            <person name="Van de Peer Y."/>
            <person name="Mizrachi E."/>
        </authorList>
    </citation>
    <scope>NUCLEOTIDE SEQUENCE</scope>
    <source>
        <tissue evidence="2">Young leaves</tissue>
    </source>
</reference>
<evidence type="ECO:0000313" key="2">
    <source>
        <dbReference type="EMBL" id="KAJ4954609.1"/>
    </source>
</evidence>
<evidence type="ECO:0000256" key="1">
    <source>
        <dbReference type="SAM" id="Phobius"/>
    </source>
</evidence>
<gene>
    <name evidence="2" type="ORF">NE237_011392</name>
</gene>
<protein>
    <submittedName>
        <fullName evidence="2">Uncharacterized protein</fullName>
    </submittedName>
</protein>
<keyword evidence="1" id="KW-0812">Transmembrane</keyword>
<dbReference type="EMBL" id="JAMYWD010000011">
    <property type="protein sequence ID" value="KAJ4954609.1"/>
    <property type="molecule type" value="Genomic_DNA"/>
</dbReference>
<organism evidence="2 3">
    <name type="scientific">Protea cynaroides</name>
    <dbReference type="NCBI Taxonomy" id="273540"/>
    <lineage>
        <taxon>Eukaryota</taxon>
        <taxon>Viridiplantae</taxon>
        <taxon>Streptophyta</taxon>
        <taxon>Embryophyta</taxon>
        <taxon>Tracheophyta</taxon>
        <taxon>Spermatophyta</taxon>
        <taxon>Magnoliopsida</taxon>
        <taxon>Proteales</taxon>
        <taxon>Proteaceae</taxon>
        <taxon>Protea</taxon>
    </lineage>
</organism>
<keyword evidence="1" id="KW-0472">Membrane</keyword>
<comment type="caution">
    <text evidence="2">The sequence shown here is derived from an EMBL/GenBank/DDBJ whole genome shotgun (WGS) entry which is preliminary data.</text>
</comment>
<keyword evidence="3" id="KW-1185">Reference proteome</keyword>
<name>A0A9Q0GZT6_9MAGN</name>
<dbReference type="Proteomes" id="UP001141806">
    <property type="component" value="Unassembled WGS sequence"/>
</dbReference>